<dbReference type="STRING" id="84022.CACET_c15390"/>
<accession>A0A0D8IC70</accession>
<evidence type="ECO:0000313" key="2">
    <source>
        <dbReference type="Proteomes" id="UP000035704"/>
    </source>
</evidence>
<name>A0A0D8IC70_9CLOT</name>
<keyword evidence="2" id="KW-1185">Reference proteome</keyword>
<dbReference type="RefSeq" id="WP_044823745.1">
    <property type="nucleotide sequence ID" value="NZ_CP009687.1"/>
</dbReference>
<dbReference type="PATRIC" id="fig|84022.5.peg.2992"/>
<organism evidence="1 2">
    <name type="scientific">Clostridium aceticum</name>
    <dbReference type="NCBI Taxonomy" id="84022"/>
    <lineage>
        <taxon>Bacteria</taxon>
        <taxon>Bacillati</taxon>
        <taxon>Bacillota</taxon>
        <taxon>Clostridia</taxon>
        <taxon>Eubacteriales</taxon>
        <taxon>Clostridiaceae</taxon>
        <taxon>Clostridium</taxon>
    </lineage>
</organism>
<sequence>MKKYKELAEMIEKHIHMQMKNPKEALCKDVAYAMEMWNSSVVRADKEDEKFTGEEKEQLYTKMLEYAEMLLEPALSTPNEYGVYRGLYVFHIHSTMKMNLEEVQNIQKGQL</sequence>
<protein>
    <submittedName>
        <fullName evidence="1">Uncharacterized protein</fullName>
    </submittedName>
</protein>
<gene>
    <name evidence="1" type="ORF">CACET_c15390</name>
</gene>
<proteinExistence type="predicted"/>
<dbReference type="KEGG" id="cace:CACET_c15390"/>
<dbReference type="EMBL" id="CP009687">
    <property type="protein sequence ID" value="AKL94988.1"/>
    <property type="molecule type" value="Genomic_DNA"/>
</dbReference>
<reference evidence="1 2" key="1">
    <citation type="submission" date="2014-10" db="EMBL/GenBank/DDBJ databases">
        <title>Genome sequence of Clostridium aceticum DSM 1496.</title>
        <authorList>
            <person name="Poehlein A."/>
            <person name="Schiel-Bengelsdorf B."/>
            <person name="Gottschalk G."/>
            <person name="Duerre P."/>
            <person name="Daniel R."/>
        </authorList>
    </citation>
    <scope>NUCLEOTIDE SEQUENCE [LARGE SCALE GENOMIC DNA]</scope>
    <source>
        <strain evidence="1 2">DSM 1496</strain>
    </source>
</reference>
<evidence type="ECO:0000313" key="1">
    <source>
        <dbReference type="EMBL" id="AKL94988.1"/>
    </source>
</evidence>
<dbReference type="OrthoDB" id="10010903at2"/>
<dbReference type="Proteomes" id="UP000035704">
    <property type="component" value="Chromosome"/>
</dbReference>
<dbReference type="AlphaFoldDB" id="A0A0D8IC70"/>